<evidence type="ECO:0000313" key="1">
    <source>
        <dbReference type="EMBL" id="NGN70193.1"/>
    </source>
</evidence>
<gene>
    <name evidence="1" type="ORF">G5C51_40710</name>
</gene>
<keyword evidence="2" id="KW-1185">Reference proteome</keyword>
<dbReference type="RefSeq" id="WP_165245786.1">
    <property type="nucleotide sequence ID" value="NZ_JAAKZV010000433.1"/>
</dbReference>
<sequence length="118" mass="13204">MDIRVKTFAAEAASRMDAALGGLGFTGPEVNQGHNTYPLVITVRYHRSDVSLKISLILTYAGEEYVSTTLQEHREAPQKARRVEVGTNTAHTGYQMRRALEQQAQAVSDRLRHPDQHD</sequence>
<proteinExistence type="predicted"/>
<reference evidence="1 2" key="1">
    <citation type="submission" date="2020-02" db="EMBL/GenBank/DDBJ databases">
        <title>Whole-genome analyses of novel actinobacteria.</title>
        <authorList>
            <person name="Sahin N."/>
        </authorList>
    </citation>
    <scope>NUCLEOTIDE SEQUENCE [LARGE SCALE GENOMIC DNA]</scope>
    <source>
        <strain evidence="1 2">A7024</strain>
    </source>
</reference>
<name>A0A6G4UDG8_9ACTN</name>
<dbReference type="AlphaFoldDB" id="A0A6G4UDG8"/>
<protein>
    <submittedName>
        <fullName evidence="1">Uncharacterized protein</fullName>
    </submittedName>
</protein>
<dbReference type="Proteomes" id="UP000481583">
    <property type="component" value="Unassembled WGS sequence"/>
</dbReference>
<evidence type="ECO:0000313" key="2">
    <source>
        <dbReference type="Proteomes" id="UP000481583"/>
    </source>
</evidence>
<dbReference type="EMBL" id="JAAKZV010000433">
    <property type="protein sequence ID" value="NGN70193.1"/>
    <property type="molecule type" value="Genomic_DNA"/>
</dbReference>
<comment type="caution">
    <text evidence="1">The sequence shown here is derived from an EMBL/GenBank/DDBJ whole genome shotgun (WGS) entry which is preliminary data.</text>
</comment>
<organism evidence="1 2">
    <name type="scientific">Streptomyces coryli</name>
    <dbReference type="NCBI Taxonomy" id="1128680"/>
    <lineage>
        <taxon>Bacteria</taxon>
        <taxon>Bacillati</taxon>
        <taxon>Actinomycetota</taxon>
        <taxon>Actinomycetes</taxon>
        <taxon>Kitasatosporales</taxon>
        <taxon>Streptomycetaceae</taxon>
        <taxon>Streptomyces</taxon>
    </lineage>
</organism>
<accession>A0A6G4UDG8</accession>